<dbReference type="Gene3D" id="1.10.260.40">
    <property type="entry name" value="lambda repressor-like DNA-binding domains"/>
    <property type="match status" value="1"/>
</dbReference>
<dbReference type="InterPro" id="IPR000843">
    <property type="entry name" value="HTH_LacI"/>
</dbReference>
<dbReference type="PATRIC" id="fig|749414.3.peg.8880"/>
<evidence type="ECO:0000256" key="2">
    <source>
        <dbReference type="ARBA" id="ARBA00023125"/>
    </source>
</evidence>
<dbReference type="PRINTS" id="PR00036">
    <property type="entry name" value="HTHLACI"/>
</dbReference>
<evidence type="ECO:0000259" key="4">
    <source>
        <dbReference type="PROSITE" id="PS50932"/>
    </source>
</evidence>
<evidence type="ECO:0000256" key="1">
    <source>
        <dbReference type="ARBA" id="ARBA00023015"/>
    </source>
</evidence>
<dbReference type="GO" id="GO:0000976">
    <property type="term" value="F:transcription cis-regulatory region binding"/>
    <property type="evidence" value="ECO:0007669"/>
    <property type="project" value="TreeGrafter"/>
</dbReference>
<dbReference type="eggNOG" id="COG1609">
    <property type="taxonomic scope" value="Bacteria"/>
</dbReference>
<keyword evidence="3" id="KW-0804">Transcription</keyword>
<proteinExistence type="predicted"/>
<dbReference type="AlphaFoldDB" id="D7BW42"/>
<dbReference type="PANTHER" id="PTHR30146:SF153">
    <property type="entry name" value="LACTOSE OPERON REPRESSOR"/>
    <property type="match status" value="1"/>
</dbReference>
<dbReference type="PROSITE" id="PS50932">
    <property type="entry name" value="HTH_LACI_2"/>
    <property type="match status" value="1"/>
</dbReference>
<dbReference type="HOGENOM" id="CLU_037628_6_4_11"/>
<dbReference type="SUPFAM" id="SSF53822">
    <property type="entry name" value="Periplasmic binding protein-like I"/>
    <property type="match status" value="1"/>
</dbReference>
<accession>D7BW42</accession>
<dbReference type="Proteomes" id="UP000000377">
    <property type="component" value="Chromosome"/>
</dbReference>
<dbReference type="RefSeq" id="WP_014181201.1">
    <property type="nucleotide sequence ID" value="NC_016582.1"/>
</dbReference>
<dbReference type="CDD" id="cd06267">
    <property type="entry name" value="PBP1_LacI_sugar_binding-like"/>
    <property type="match status" value="1"/>
</dbReference>
<keyword evidence="1" id="KW-0805">Transcription regulation</keyword>
<evidence type="ECO:0000313" key="5">
    <source>
        <dbReference type="EMBL" id="ADI11752.1"/>
    </source>
</evidence>
<feature type="domain" description="HTH lacI-type" evidence="4">
    <location>
        <begin position="14"/>
        <end position="69"/>
    </location>
</feature>
<dbReference type="InterPro" id="IPR028082">
    <property type="entry name" value="Peripla_BP_I"/>
</dbReference>
<protein>
    <submittedName>
        <fullName evidence="5">LacI family transcriptional regulator</fullName>
    </submittedName>
</protein>
<dbReference type="InterPro" id="IPR010982">
    <property type="entry name" value="Lambda_DNA-bd_dom_sf"/>
</dbReference>
<dbReference type="CDD" id="cd01392">
    <property type="entry name" value="HTH_LacI"/>
    <property type="match status" value="1"/>
</dbReference>
<keyword evidence="2" id="KW-0238">DNA-binding</keyword>
<dbReference type="Gene3D" id="3.40.50.2300">
    <property type="match status" value="2"/>
</dbReference>
<reference evidence="5 6" key="1">
    <citation type="journal article" date="2010" name="J. Bacteriol.">
        <title>Genome sequence of the milbemycin-producing bacterium Streptomyces bingchenggensis.</title>
        <authorList>
            <person name="Wang X.J."/>
            <person name="Yan Y.J."/>
            <person name="Zhang B."/>
            <person name="An J."/>
            <person name="Wang J.J."/>
            <person name="Tian J."/>
            <person name="Jiang L."/>
            <person name="Chen Y.H."/>
            <person name="Huang S.X."/>
            <person name="Yin M."/>
            <person name="Zhang J."/>
            <person name="Gao A.L."/>
            <person name="Liu C.X."/>
            <person name="Zhu Z.X."/>
            <person name="Xiang W.S."/>
        </authorList>
    </citation>
    <scope>NUCLEOTIDE SEQUENCE [LARGE SCALE GENOMIC DNA]</scope>
    <source>
        <strain evidence="5 6">BCW-1</strain>
    </source>
</reference>
<dbReference type="SUPFAM" id="SSF47413">
    <property type="entry name" value="lambda repressor-like DNA-binding domains"/>
    <property type="match status" value="1"/>
</dbReference>
<dbReference type="KEGG" id="sbh:SBI_08634"/>
<dbReference type="Pfam" id="PF00532">
    <property type="entry name" value="Peripla_BP_1"/>
    <property type="match status" value="1"/>
</dbReference>
<dbReference type="STRING" id="749414.SBI_08634"/>
<dbReference type="EMBL" id="CP002047">
    <property type="protein sequence ID" value="ADI11752.1"/>
    <property type="molecule type" value="Genomic_DNA"/>
</dbReference>
<dbReference type="InterPro" id="IPR001761">
    <property type="entry name" value="Peripla_BP/Lac1_sug-bd_dom"/>
</dbReference>
<dbReference type="Pfam" id="PF00356">
    <property type="entry name" value="LacI"/>
    <property type="match status" value="1"/>
</dbReference>
<dbReference type="PANTHER" id="PTHR30146">
    <property type="entry name" value="LACI-RELATED TRANSCRIPTIONAL REPRESSOR"/>
    <property type="match status" value="1"/>
</dbReference>
<keyword evidence="6" id="KW-1185">Reference proteome</keyword>
<evidence type="ECO:0000313" key="6">
    <source>
        <dbReference type="Proteomes" id="UP000000377"/>
    </source>
</evidence>
<name>D7BW42_STRBB</name>
<organism evidence="5 6">
    <name type="scientific">Streptomyces bingchenggensis (strain BCW-1)</name>
    <dbReference type="NCBI Taxonomy" id="749414"/>
    <lineage>
        <taxon>Bacteria</taxon>
        <taxon>Bacillati</taxon>
        <taxon>Actinomycetota</taxon>
        <taxon>Actinomycetes</taxon>
        <taxon>Kitasatosporales</taxon>
        <taxon>Streptomycetaceae</taxon>
        <taxon>Streptomyces</taxon>
    </lineage>
</organism>
<evidence type="ECO:0000256" key="3">
    <source>
        <dbReference type="ARBA" id="ARBA00023163"/>
    </source>
</evidence>
<dbReference type="GO" id="GO:0003700">
    <property type="term" value="F:DNA-binding transcription factor activity"/>
    <property type="evidence" value="ECO:0007669"/>
    <property type="project" value="TreeGrafter"/>
</dbReference>
<sequence length="348" mass="36769">MTGGPTESTKPERVTLSDIARAAGVSVATASRTLNGSTRTVRPETRERVLEAVSRLGYEANVTAQAVGRRLSPTVALVVRDIRERYFARIAHGVIAEAAASGIAVTVTAIDSYPDAEFDRLRSLRGQRPGGLIVVDPAVGDENKRLRFLKELEAYTLAGIPVVVIGTDTLDSPSVMFSEFQGAHALGRLLVRRGYRNPLLLSGEPHWPAITRRVDGVESALAEAGVALHRTAALDLTRDAGYGAVMALTDTDLHGSDVLVCASDAVAFGAATALRRRGVSVGSDIAISGFEDGPGATDVRPALTTVRLPLIEAGAQAFRMASSPTRVRQVLLDAELVVRASTPDRTAA</sequence>
<dbReference type="SMART" id="SM00354">
    <property type="entry name" value="HTH_LACI"/>
    <property type="match status" value="1"/>
</dbReference>
<gene>
    <name evidence="5" type="ordered locus">SBI_08634</name>
</gene>